<feature type="domain" description="Glycosyltransferase subfamily 4-like N-terminal" evidence="3">
    <location>
        <begin position="31"/>
        <end position="165"/>
    </location>
</feature>
<proteinExistence type="predicted"/>
<reference evidence="4" key="2">
    <citation type="submission" date="2020-09" db="EMBL/GenBank/DDBJ databases">
        <authorList>
            <person name="Sun Q."/>
            <person name="Ohkuma M."/>
        </authorList>
    </citation>
    <scope>NUCLEOTIDE SEQUENCE</scope>
    <source>
        <strain evidence="4">JCM 14719</strain>
    </source>
</reference>
<feature type="compositionally biased region" description="Low complexity" evidence="1">
    <location>
        <begin position="482"/>
        <end position="502"/>
    </location>
</feature>
<feature type="compositionally biased region" description="Pro residues" evidence="1">
    <location>
        <begin position="456"/>
        <end position="465"/>
    </location>
</feature>
<sequence>MKLALICSEKLPSPAIRGGAIQTMIDGVVPFLRRRHEVTIFSITDPDLPEREERDGVRYIRVPAQRYVENVAQELRHHSFDVIHVLNRPRAVLSYKKAAPDSRFVVSLHNEMFSPAKLPIALGRAVIEAVSAIATVSDYIGRTVLAWYPAARDKLRTVYSGVDLKQFVPAWKPEAAPIRDALRKRYGVTGKKVILYIGRLSFKKGPHVLIEAMRHVLPRHPDAALVIVGGKWFSDDGVNRYIRLLHRLAAPYGDRIVFTKFVPPKEIPHHFLLGDVFVCSSQWQEPLARVHYEAMAAGIPLITTKRGGNPEVVTHGENGLLVEDYANPRAFAEAIDYLLSHPKEAQRMAKAGHALVKERFQFRHVAERLEAFYSEACGQPREASLPAAEAPTTPSEAKGQPPEAPPSVAEASAASSTPLPPQQGSDAPETPAAPSTPLPPKRGSDAPDTPAASTPAAPPSPPATPAPQVVSPANPASVPLVRRPAARGGRPPSRPRTASAPRTARRGAPPKRLQRKGGNPPRERPRTDRPANGSRRPQRPRAVPPSRVRRPSAVGQRKKSGVGNPLQSRRVRPQKNAAPRRTAALSQHRRPPLAARRSNPPGHHPNGHRRRLRPR</sequence>
<dbReference type="PANTHER" id="PTHR12526:SF638">
    <property type="entry name" value="SPORE COAT PROTEIN SA"/>
    <property type="match status" value="1"/>
</dbReference>
<feature type="compositionally biased region" description="Low complexity" evidence="1">
    <location>
        <begin position="383"/>
        <end position="397"/>
    </location>
</feature>
<evidence type="ECO:0000256" key="1">
    <source>
        <dbReference type="SAM" id="MobiDB-lite"/>
    </source>
</evidence>
<dbReference type="Gene3D" id="3.40.50.2000">
    <property type="entry name" value="Glycogen Phosphorylase B"/>
    <property type="match status" value="2"/>
</dbReference>
<dbReference type="Pfam" id="PF13439">
    <property type="entry name" value="Glyco_transf_4"/>
    <property type="match status" value="1"/>
</dbReference>
<protein>
    <recommendedName>
        <fullName evidence="6">Glycosyltransferase family 1 protein</fullName>
    </recommendedName>
</protein>
<feature type="compositionally biased region" description="Basic residues" evidence="1">
    <location>
        <begin position="605"/>
        <end position="615"/>
    </location>
</feature>
<dbReference type="PANTHER" id="PTHR12526">
    <property type="entry name" value="GLYCOSYLTRANSFERASE"/>
    <property type="match status" value="1"/>
</dbReference>
<feature type="compositionally biased region" description="Low complexity" evidence="1">
    <location>
        <begin position="406"/>
        <end position="416"/>
    </location>
</feature>
<keyword evidence="5" id="KW-1185">Reference proteome</keyword>
<evidence type="ECO:0000259" key="2">
    <source>
        <dbReference type="Pfam" id="PF00534"/>
    </source>
</evidence>
<name>A0A8J3BBL8_9BACI</name>
<evidence type="ECO:0000313" key="5">
    <source>
        <dbReference type="Proteomes" id="UP000637720"/>
    </source>
</evidence>
<dbReference type="InterPro" id="IPR001296">
    <property type="entry name" value="Glyco_trans_1"/>
</dbReference>
<evidence type="ECO:0000259" key="3">
    <source>
        <dbReference type="Pfam" id="PF13439"/>
    </source>
</evidence>
<feature type="domain" description="Glycosyl transferase family 1" evidence="2">
    <location>
        <begin position="180"/>
        <end position="352"/>
    </location>
</feature>
<dbReference type="SUPFAM" id="SSF53756">
    <property type="entry name" value="UDP-Glycosyltransferase/glycogen phosphorylase"/>
    <property type="match status" value="1"/>
</dbReference>
<dbReference type="GO" id="GO:0016757">
    <property type="term" value="F:glycosyltransferase activity"/>
    <property type="evidence" value="ECO:0007669"/>
    <property type="project" value="InterPro"/>
</dbReference>
<organism evidence="4 5">
    <name type="scientific">Calditerricola satsumensis</name>
    <dbReference type="NCBI Taxonomy" id="373054"/>
    <lineage>
        <taxon>Bacteria</taxon>
        <taxon>Bacillati</taxon>
        <taxon>Bacillota</taxon>
        <taxon>Bacilli</taxon>
        <taxon>Bacillales</taxon>
        <taxon>Bacillaceae</taxon>
        <taxon>Calditerricola</taxon>
    </lineage>
</organism>
<dbReference type="EMBL" id="BMOF01000034">
    <property type="protein sequence ID" value="GGK03117.1"/>
    <property type="molecule type" value="Genomic_DNA"/>
</dbReference>
<evidence type="ECO:0008006" key="6">
    <source>
        <dbReference type="Google" id="ProtNLM"/>
    </source>
</evidence>
<feature type="compositionally biased region" description="Basic residues" evidence="1">
    <location>
        <begin position="503"/>
        <end position="515"/>
    </location>
</feature>
<reference evidence="4" key="1">
    <citation type="journal article" date="2014" name="Int. J. Syst. Evol. Microbiol.">
        <title>Complete genome sequence of Corynebacterium casei LMG S-19264T (=DSM 44701T), isolated from a smear-ripened cheese.</title>
        <authorList>
            <consortium name="US DOE Joint Genome Institute (JGI-PGF)"/>
            <person name="Walter F."/>
            <person name="Albersmeier A."/>
            <person name="Kalinowski J."/>
            <person name="Ruckert C."/>
        </authorList>
    </citation>
    <scope>NUCLEOTIDE SEQUENCE</scope>
    <source>
        <strain evidence="4">JCM 14719</strain>
    </source>
</reference>
<dbReference type="Proteomes" id="UP000637720">
    <property type="component" value="Unassembled WGS sequence"/>
</dbReference>
<feature type="compositionally biased region" description="Low complexity" evidence="1">
    <location>
        <begin position="446"/>
        <end position="455"/>
    </location>
</feature>
<comment type="caution">
    <text evidence="4">The sequence shown here is derived from an EMBL/GenBank/DDBJ whole genome shotgun (WGS) entry which is preliminary data.</text>
</comment>
<dbReference type="Pfam" id="PF00534">
    <property type="entry name" value="Glycos_transf_1"/>
    <property type="match status" value="1"/>
</dbReference>
<dbReference type="CDD" id="cd03801">
    <property type="entry name" value="GT4_PimA-like"/>
    <property type="match status" value="1"/>
</dbReference>
<gene>
    <name evidence="4" type="ORF">GCM10007043_16460</name>
</gene>
<feature type="compositionally biased region" description="Low complexity" evidence="1">
    <location>
        <begin position="540"/>
        <end position="554"/>
    </location>
</feature>
<dbReference type="AlphaFoldDB" id="A0A8J3BBL8"/>
<dbReference type="InterPro" id="IPR028098">
    <property type="entry name" value="Glyco_trans_4-like_N"/>
</dbReference>
<evidence type="ECO:0000313" key="4">
    <source>
        <dbReference type="EMBL" id="GGK03117.1"/>
    </source>
</evidence>
<feature type="region of interest" description="Disordered" evidence="1">
    <location>
        <begin position="383"/>
        <end position="615"/>
    </location>
</feature>
<accession>A0A8J3BBL8</accession>